<dbReference type="InterPro" id="IPR011013">
    <property type="entry name" value="Gal_mutarotase_sf_dom"/>
</dbReference>
<dbReference type="FunFam" id="2.70.98.30:FF:000002">
    <property type="entry name" value="Alpha-mannosidase"/>
    <property type="match status" value="1"/>
</dbReference>
<dbReference type="GO" id="GO:0004559">
    <property type="term" value="F:alpha-mannosidase activity"/>
    <property type="evidence" value="ECO:0007669"/>
    <property type="project" value="InterPro"/>
</dbReference>
<dbReference type="EMBL" id="KV957996">
    <property type="protein sequence ID" value="PIO23856.1"/>
    <property type="molecule type" value="Genomic_DNA"/>
</dbReference>
<dbReference type="Pfam" id="PF07748">
    <property type="entry name" value="Glyco_hydro_38C"/>
    <property type="match status" value="1"/>
</dbReference>
<dbReference type="GO" id="GO:0030246">
    <property type="term" value="F:carbohydrate binding"/>
    <property type="evidence" value="ECO:0007669"/>
    <property type="project" value="InterPro"/>
</dbReference>
<name>A0A2G9R7K0_AQUCT</name>
<evidence type="ECO:0000313" key="2">
    <source>
        <dbReference type="EMBL" id="PIO23856.1"/>
    </source>
</evidence>
<dbReference type="AlphaFoldDB" id="A0A2G9R7K0"/>
<evidence type="ECO:0000259" key="1">
    <source>
        <dbReference type="Pfam" id="PF07748"/>
    </source>
</evidence>
<dbReference type="SUPFAM" id="SSF74650">
    <property type="entry name" value="Galactose mutarotase-like"/>
    <property type="match status" value="1"/>
</dbReference>
<gene>
    <name evidence="2" type="ORF">AB205_0171750</name>
</gene>
<evidence type="ECO:0000313" key="3">
    <source>
        <dbReference type="Proteomes" id="UP000228934"/>
    </source>
</evidence>
<organism evidence="2 3">
    <name type="scientific">Aquarana catesbeiana</name>
    <name type="common">American bullfrog</name>
    <name type="synonym">Rana catesbeiana</name>
    <dbReference type="NCBI Taxonomy" id="8400"/>
    <lineage>
        <taxon>Eukaryota</taxon>
        <taxon>Metazoa</taxon>
        <taxon>Chordata</taxon>
        <taxon>Craniata</taxon>
        <taxon>Vertebrata</taxon>
        <taxon>Euteleostomi</taxon>
        <taxon>Amphibia</taxon>
        <taxon>Batrachia</taxon>
        <taxon>Anura</taxon>
        <taxon>Neobatrachia</taxon>
        <taxon>Ranoidea</taxon>
        <taxon>Ranidae</taxon>
        <taxon>Aquarana</taxon>
    </lineage>
</organism>
<proteinExistence type="predicted"/>
<dbReference type="OrthoDB" id="10261055at2759"/>
<accession>A0A2G9R7K0</accession>
<feature type="non-terminal residue" evidence="2">
    <location>
        <position position="1"/>
    </location>
</feature>
<dbReference type="GO" id="GO:0006491">
    <property type="term" value="P:N-glycan processing"/>
    <property type="evidence" value="ECO:0007669"/>
    <property type="project" value="TreeGrafter"/>
</dbReference>
<dbReference type="PANTHER" id="PTHR11607:SF57">
    <property type="entry name" value="ALPHA-MANNOSIDASE 2X"/>
    <property type="match status" value="1"/>
</dbReference>
<dbReference type="Proteomes" id="UP000228934">
    <property type="component" value="Unassembled WGS sequence"/>
</dbReference>
<dbReference type="Gene3D" id="2.70.98.30">
    <property type="entry name" value="Golgi alpha-mannosidase II, domain 4"/>
    <property type="match status" value="1"/>
</dbReference>
<dbReference type="GO" id="GO:0006013">
    <property type="term" value="P:mannose metabolic process"/>
    <property type="evidence" value="ECO:0007669"/>
    <property type="project" value="InterPro"/>
</dbReference>
<keyword evidence="3" id="KW-1185">Reference proteome</keyword>
<dbReference type="GO" id="GO:0000139">
    <property type="term" value="C:Golgi membrane"/>
    <property type="evidence" value="ECO:0007669"/>
    <property type="project" value="TreeGrafter"/>
</dbReference>
<dbReference type="PANTHER" id="PTHR11607">
    <property type="entry name" value="ALPHA-MANNOSIDASE"/>
    <property type="match status" value="1"/>
</dbReference>
<dbReference type="InterPro" id="IPR050843">
    <property type="entry name" value="Glycosyl_Hydrlase_38"/>
</dbReference>
<dbReference type="InterPro" id="IPR011682">
    <property type="entry name" value="Glyco_hydro_38_C"/>
</dbReference>
<feature type="domain" description="Glycosyl hydrolase family 38 C-terminal" evidence="1">
    <location>
        <begin position="6"/>
        <end position="188"/>
    </location>
</feature>
<reference evidence="3" key="1">
    <citation type="journal article" date="2017" name="Nat. Commun.">
        <title>The North American bullfrog draft genome provides insight into hormonal regulation of long noncoding RNA.</title>
        <authorList>
            <person name="Hammond S.A."/>
            <person name="Warren R.L."/>
            <person name="Vandervalk B.P."/>
            <person name="Kucuk E."/>
            <person name="Khan H."/>
            <person name="Gibb E.A."/>
            <person name="Pandoh P."/>
            <person name="Kirk H."/>
            <person name="Zhao Y."/>
            <person name="Jones M."/>
            <person name="Mungall A.J."/>
            <person name="Coope R."/>
            <person name="Pleasance S."/>
            <person name="Moore R.A."/>
            <person name="Holt R.A."/>
            <person name="Round J.M."/>
            <person name="Ohora S."/>
            <person name="Walle B.V."/>
            <person name="Veldhoen N."/>
            <person name="Helbing C.C."/>
            <person name="Birol I."/>
        </authorList>
    </citation>
    <scope>NUCLEOTIDE SEQUENCE [LARGE SCALE GENOMIC DNA]</scope>
</reference>
<protein>
    <recommendedName>
        <fullName evidence="1">Glycosyl hydrolase family 38 C-terminal domain-containing protein</fullName>
    </recommendedName>
</protein>
<sequence length="396" mass="44092">GIKRAGEEQEQKINMEFLIYGTRTSKDKSGAYLFLPDGDAKQYTPKDPPVVRITEGPFFSEVTCLFQHVQQTMRLYNLPGTEGLSLDVSSIIDIRDHVNKEIAMRLSTDIQSGDTFYTDINGFQIQTRKFFKKLPLQANFYPMPVMAYIQDEKSRLTLHTSQALGVSSLKSGQLEVIMDRRLMQDDNRGLGQGLKDNKRTCNKFRILLEKRSPGSKLSSFLSKLLSKFRNLALSIMRISSDESPSSQPVSFPSLLSHVTSMHLNYELLVMPVTNEKGGGPALKSFLPLSATLPCDIHILNLRTLQAEDDGVPSLDTALILHRKGFDCGLEAKNLGFNCTTSQGKLSLGNLFHGLEFALVQPTSLTLMYSLGSPSNSSTSTLSLDPMEISTYRVRFS</sequence>